<keyword evidence="2" id="KW-1185">Reference proteome</keyword>
<gene>
    <name evidence="1" type="ORF">AFUS01_LOCUS2677</name>
</gene>
<evidence type="ECO:0000313" key="1">
    <source>
        <dbReference type="EMBL" id="CAG7679321.1"/>
    </source>
</evidence>
<dbReference type="AlphaFoldDB" id="A0A8J2NNG7"/>
<reference evidence="1" key="1">
    <citation type="submission" date="2021-06" db="EMBL/GenBank/DDBJ databases">
        <authorList>
            <person name="Hodson N. C."/>
            <person name="Mongue J. A."/>
            <person name="Jaron S. K."/>
        </authorList>
    </citation>
    <scope>NUCLEOTIDE SEQUENCE</scope>
</reference>
<organism evidence="1 2">
    <name type="scientific">Allacma fusca</name>
    <dbReference type="NCBI Taxonomy" id="39272"/>
    <lineage>
        <taxon>Eukaryota</taxon>
        <taxon>Metazoa</taxon>
        <taxon>Ecdysozoa</taxon>
        <taxon>Arthropoda</taxon>
        <taxon>Hexapoda</taxon>
        <taxon>Collembola</taxon>
        <taxon>Symphypleona</taxon>
        <taxon>Sminthuridae</taxon>
        <taxon>Allacma</taxon>
    </lineage>
</organism>
<protein>
    <submittedName>
        <fullName evidence="1">Uncharacterized protein</fullName>
    </submittedName>
</protein>
<dbReference type="EMBL" id="CAJVCH010015482">
    <property type="protein sequence ID" value="CAG7679321.1"/>
    <property type="molecule type" value="Genomic_DNA"/>
</dbReference>
<dbReference type="Proteomes" id="UP000708208">
    <property type="component" value="Unassembled WGS sequence"/>
</dbReference>
<comment type="caution">
    <text evidence="1">The sequence shown here is derived from an EMBL/GenBank/DDBJ whole genome shotgun (WGS) entry which is preliminary data.</text>
</comment>
<evidence type="ECO:0000313" key="2">
    <source>
        <dbReference type="Proteomes" id="UP000708208"/>
    </source>
</evidence>
<sequence length="77" mass="8818">MEVSLRRRSSRFVPSFVEQKNRDMELTFGLTNLSGIRTLLLSQLVLTFPCIFDTDKDDKGLGPQIKFKPDFRGLPTV</sequence>
<accession>A0A8J2NNG7</accession>
<name>A0A8J2NNG7_9HEXA</name>
<proteinExistence type="predicted"/>